<accession>A0ABN7SD49</accession>
<dbReference type="SUPFAM" id="SSF53448">
    <property type="entry name" value="Nucleotide-diphospho-sugar transferases"/>
    <property type="match status" value="1"/>
</dbReference>
<dbReference type="InterPro" id="IPR027791">
    <property type="entry name" value="Galactosyl_T_C"/>
</dbReference>
<dbReference type="InterPro" id="IPR029044">
    <property type="entry name" value="Nucleotide-diphossugar_trans"/>
</dbReference>
<keyword evidence="5 11" id="KW-0808">Transferase</keyword>
<comment type="pathway">
    <text evidence="2 11">Protein modification; protein glycosylation.</text>
</comment>
<evidence type="ECO:0000256" key="10">
    <source>
        <dbReference type="ARBA" id="ARBA00023180"/>
    </source>
</evidence>
<name>A0ABN7SD49_OIKDI</name>
<evidence type="ECO:0000256" key="5">
    <source>
        <dbReference type="ARBA" id="ARBA00022679"/>
    </source>
</evidence>
<reference evidence="14 15" key="1">
    <citation type="submission" date="2021-04" db="EMBL/GenBank/DDBJ databases">
        <authorList>
            <person name="Bliznina A."/>
        </authorList>
    </citation>
    <scope>NUCLEOTIDE SEQUENCE [LARGE SCALE GENOMIC DNA]</scope>
</reference>
<protein>
    <recommendedName>
        <fullName evidence="11">Beta-1,4-galactosyltransferase</fullName>
        <ecNumber evidence="11">2.4.1.-</ecNumber>
    </recommendedName>
</protein>
<comment type="caution">
    <text evidence="11">Lacks conserved residue(s) required for the propagation of feature annotation.</text>
</comment>
<evidence type="ECO:0000256" key="3">
    <source>
        <dbReference type="ARBA" id="ARBA00005735"/>
    </source>
</evidence>
<evidence type="ECO:0000313" key="15">
    <source>
        <dbReference type="Proteomes" id="UP001158576"/>
    </source>
</evidence>
<dbReference type="Gene3D" id="3.90.550.10">
    <property type="entry name" value="Spore Coat Polysaccharide Biosynthesis Protein SpsA, Chain A"/>
    <property type="match status" value="1"/>
</dbReference>
<keyword evidence="10 11" id="KW-0325">Glycoprotein</keyword>
<feature type="transmembrane region" description="Helical" evidence="11">
    <location>
        <begin position="21"/>
        <end position="38"/>
    </location>
</feature>
<proteinExistence type="inferred from homology"/>
<keyword evidence="6 11" id="KW-0812">Transmembrane</keyword>
<dbReference type="Pfam" id="PF02709">
    <property type="entry name" value="Glyco_transf_7C"/>
    <property type="match status" value="1"/>
</dbReference>
<evidence type="ECO:0000313" key="14">
    <source>
        <dbReference type="EMBL" id="CAG5095562.1"/>
    </source>
</evidence>
<sequence>MENRTFSLYCCSQGLMPSSKKFFIAVLTFITSLAFFLQCEFQFQDTLKLFLIHVDLGNFWISPIRSKCNDNTIFTGTDYTKLQNELPLRLQNIPNLCPPASPYLKVPYAQNISQFTGHFHSPRNCTARQRTAIIVPYRNRPEQLQSLIEHINPILKRQQLEFQVFIVNQLDNGVFNRAKLMNAGVKYLKEQSGIAWDCYIFHDVDLLLEDYGGLYKCSNDHPRHLSAAINKYRYKTPWKGITGGVMAFTPEQFDKVNGYSNEYWGWGCEDDDMYIRVVSACLRLEQADYKYYPYDMLIHGYEKEYKIGTTFRYTMVTHAHERLASDGLSSIDVALTKSSENEKLTVIDADIGKPPVDIENNFRKNYNLPKHKTCKISPVPFFFLWGSMLTAFLAVFGLYRHFQSNWLYGYKRIVDVESMSLTSNQSFQHME</sequence>
<keyword evidence="15" id="KW-1185">Reference proteome</keyword>
<keyword evidence="7 11" id="KW-0735">Signal-anchor</keyword>
<comment type="function">
    <text evidence="11">Catalyses the transfer of galactose onto proteins or lipids.</text>
</comment>
<feature type="domain" description="Galactosyltransferase C-terminal" evidence="12">
    <location>
        <begin position="223"/>
        <end position="299"/>
    </location>
</feature>
<keyword evidence="9 11" id="KW-0472">Membrane</keyword>
<dbReference type="PANTHER" id="PTHR19300:SF57">
    <property type="entry name" value="BETA-1,4-N-ACETYLGALACTOSAMINYLTRANSFERASE"/>
    <property type="match status" value="1"/>
</dbReference>
<evidence type="ECO:0000256" key="4">
    <source>
        <dbReference type="ARBA" id="ARBA00022676"/>
    </source>
</evidence>
<dbReference type="InterPro" id="IPR027995">
    <property type="entry name" value="Galactosyl_T_N"/>
</dbReference>
<evidence type="ECO:0000256" key="1">
    <source>
        <dbReference type="ARBA" id="ARBA00004606"/>
    </source>
</evidence>
<evidence type="ECO:0000259" key="12">
    <source>
        <dbReference type="Pfam" id="PF02709"/>
    </source>
</evidence>
<feature type="transmembrane region" description="Helical" evidence="11">
    <location>
        <begin position="382"/>
        <end position="402"/>
    </location>
</feature>
<evidence type="ECO:0000256" key="6">
    <source>
        <dbReference type="ARBA" id="ARBA00022692"/>
    </source>
</evidence>
<dbReference type="PRINTS" id="PR02050">
    <property type="entry name" value="B14GALTRFASE"/>
</dbReference>
<evidence type="ECO:0000256" key="8">
    <source>
        <dbReference type="ARBA" id="ARBA00022989"/>
    </source>
</evidence>
<dbReference type="EMBL" id="OU015569">
    <property type="protein sequence ID" value="CAG5095562.1"/>
    <property type="molecule type" value="Genomic_DNA"/>
</dbReference>
<evidence type="ECO:0000259" key="13">
    <source>
        <dbReference type="Pfam" id="PF13733"/>
    </source>
</evidence>
<evidence type="ECO:0000256" key="9">
    <source>
        <dbReference type="ARBA" id="ARBA00023136"/>
    </source>
</evidence>
<dbReference type="Proteomes" id="UP001158576">
    <property type="component" value="Chromosome XSR"/>
</dbReference>
<keyword evidence="8 11" id="KW-1133">Transmembrane helix</keyword>
<gene>
    <name evidence="14" type="ORF">OKIOD_LOCUS5799</name>
</gene>
<comment type="subcellular location">
    <subcellularLocation>
        <location evidence="1">Membrane</location>
        <topology evidence="1">Single-pass type II membrane protein</topology>
    </subcellularLocation>
</comment>
<organism evidence="14 15">
    <name type="scientific">Oikopleura dioica</name>
    <name type="common">Tunicate</name>
    <dbReference type="NCBI Taxonomy" id="34765"/>
    <lineage>
        <taxon>Eukaryota</taxon>
        <taxon>Metazoa</taxon>
        <taxon>Chordata</taxon>
        <taxon>Tunicata</taxon>
        <taxon>Appendicularia</taxon>
        <taxon>Copelata</taxon>
        <taxon>Oikopleuridae</taxon>
        <taxon>Oikopleura</taxon>
    </lineage>
</organism>
<dbReference type="EC" id="2.4.1.-" evidence="11"/>
<evidence type="ECO:0000256" key="11">
    <source>
        <dbReference type="RuleBase" id="RU368121"/>
    </source>
</evidence>
<evidence type="ECO:0000256" key="2">
    <source>
        <dbReference type="ARBA" id="ARBA00004922"/>
    </source>
</evidence>
<evidence type="ECO:0000256" key="7">
    <source>
        <dbReference type="ARBA" id="ARBA00022968"/>
    </source>
</evidence>
<feature type="domain" description="Galactosyltransferase N-terminal" evidence="13">
    <location>
        <begin position="114"/>
        <end position="218"/>
    </location>
</feature>
<dbReference type="InterPro" id="IPR003859">
    <property type="entry name" value="Galactosyl_T"/>
</dbReference>
<dbReference type="Pfam" id="PF13733">
    <property type="entry name" value="Glyco_transf_7N"/>
    <property type="match status" value="1"/>
</dbReference>
<dbReference type="PANTHER" id="PTHR19300">
    <property type="entry name" value="BETA-1,4-GALACTOSYLTRANSFERASE"/>
    <property type="match status" value="1"/>
</dbReference>
<keyword evidence="4 11" id="KW-0328">Glycosyltransferase</keyword>
<comment type="similarity">
    <text evidence="3 11">Belongs to the glycosyltransferase 7 family.</text>
</comment>